<evidence type="ECO:0000256" key="1">
    <source>
        <dbReference type="ARBA" id="ARBA00004651"/>
    </source>
</evidence>
<comment type="caution">
    <text evidence="9">Lacks conserved residue(s) required for the propagation of feature annotation.</text>
</comment>
<evidence type="ECO:0000256" key="9">
    <source>
        <dbReference type="HAMAP-Rule" id="MF_00024"/>
    </source>
</evidence>
<comment type="function">
    <text evidence="9">Converts cobyric acid to cobinamide by the addition of aminopropanol on the F carboxylic group.</text>
</comment>
<proteinExistence type="inferred from homology"/>
<keyword evidence="6 9" id="KW-0812">Transmembrane</keyword>
<dbReference type="OrthoDB" id="9811967at2"/>
<protein>
    <recommendedName>
        <fullName evidence="9">Cobalamin biosynthesis protein CobD</fullName>
    </recommendedName>
</protein>
<keyword evidence="8 9" id="KW-0472">Membrane</keyword>
<organism evidence="10">
    <name type="scientific">Thermobifida fusca (strain YX)</name>
    <dbReference type="NCBI Taxonomy" id="269800"/>
    <lineage>
        <taxon>Bacteria</taxon>
        <taxon>Bacillati</taxon>
        <taxon>Actinomycetota</taxon>
        <taxon>Actinomycetes</taxon>
        <taxon>Streptosporangiales</taxon>
        <taxon>Nocardiopsidaceae</taxon>
        <taxon>Thermobifida</taxon>
    </lineage>
</organism>
<comment type="pathway">
    <text evidence="2 9">Cofactor biosynthesis; adenosylcobalamin biosynthesis.</text>
</comment>
<keyword evidence="7 9" id="KW-1133">Transmembrane helix</keyword>
<accession>Q47MR3</accession>
<dbReference type="UniPathway" id="UPA00148"/>
<dbReference type="eggNOG" id="COG1270">
    <property type="taxonomic scope" value="Bacteria"/>
</dbReference>
<dbReference type="NCBIfam" id="TIGR00380">
    <property type="entry name" value="cobal_cbiB"/>
    <property type="match status" value="1"/>
</dbReference>
<dbReference type="GO" id="GO:0009236">
    <property type="term" value="P:cobalamin biosynthetic process"/>
    <property type="evidence" value="ECO:0007669"/>
    <property type="project" value="UniProtKB-UniRule"/>
</dbReference>
<dbReference type="RefSeq" id="WP_011292647.1">
    <property type="nucleotide sequence ID" value="NC_007333.1"/>
</dbReference>
<keyword evidence="4 9" id="KW-1003">Cell membrane</keyword>
<sequence>MRKKRHTSRRTWAWGLVAGAAVDRVVADPQRGHPVALFGTAAARLERLLYAPSRVRGALFAAAALAPVAALGAFADTRTGRWRALAVTAATWTVVGGAMLEREAAALADALHSGDLAEARRRLPHLCGRDPRGLDEQALARATIESVAENTSDAVVAPLVWGALLGCTGLLTYRAVNTLDAMVGHRSTRYARFGWAAARLDDMANWAPSRLTALLAVAAAPLIGGDPRRAWRSWIRDGQRHPSPNAGQCEAAFAGALGVRLGGRNIYDGRVEERPQLGDGPPPAAADIHRAIRLSRAVTVGAVLLTAAAAWGLAVGDRRGRR</sequence>
<gene>
    <name evidence="9" type="primary">cobD</name>
    <name evidence="10" type="ordered locus">Tfu_2224</name>
</gene>
<dbReference type="NCBIfam" id="NF002276">
    <property type="entry name" value="PRK01209.1-4"/>
    <property type="match status" value="1"/>
</dbReference>
<evidence type="ECO:0000313" key="10">
    <source>
        <dbReference type="EMBL" id="AAZ56257.1"/>
    </source>
</evidence>
<dbReference type="PANTHER" id="PTHR34308:SF1">
    <property type="entry name" value="COBALAMIN BIOSYNTHESIS PROTEIN CBIB"/>
    <property type="match status" value="1"/>
</dbReference>
<dbReference type="GO" id="GO:0005886">
    <property type="term" value="C:plasma membrane"/>
    <property type="evidence" value="ECO:0007669"/>
    <property type="project" value="UniProtKB-SubCell"/>
</dbReference>
<dbReference type="HOGENOM" id="CLU_054212_1_2_11"/>
<comment type="similarity">
    <text evidence="3 9">Belongs to the CobD/CbiB family.</text>
</comment>
<dbReference type="GO" id="GO:0048472">
    <property type="term" value="F:threonine-phosphate decarboxylase activity"/>
    <property type="evidence" value="ECO:0007669"/>
    <property type="project" value="InterPro"/>
</dbReference>
<feature type="transmembrane region" description="Helical" evidence="9">
    <location>
        <begin position="57"/>
        <end position="75"/>
    </location>
</feature>
<evidence type="ECO:0000256" key="4">
    <source>
        <dbReference type="ARBA" id="ARBA00022475"/>
    </source>
</evidence>
<dbReference type="EMBL" id="CP000088">
    <property type="protein sequence ID" value="AAZ56257.1"/>
    <property type="molecule type" value="Genomic_DNA"/>
</dbReference>
<evidence type="ECO:0000256" key="2">
    <source>
        <dbReference type="ARBA" id="ARBA00004953"/>
    </source>
</evidence>
<dbReference type="InterPro" id="IPR004485">
    <property type="entry name" value="Cobalamin_biosynth_CobD/CbiB"/>
</dbReference>
<reference evidence="10" key="1">
    <citation type="submission" date="2005-07" db="EMBL/GenBank/DDBJ databases">
        <title>Complete sequence of Thermobifida fusca YX.</title>
        <authorList>
            <consortium name="US DOE Joint Genome Institute"/>
            <person name="Copeland A."/>
            <person name="Lucas S."/>
            <person name="Lapidus A."/>
            <person name="Barry K."/>
            <person name="Detter J.C."/>
            <person name="Glavina T."/>
            <person name="Hammon N."/>
            <person name="Israni S."/>
            <person name="Pitluck S."/>
            <person name="Di Bartolo G."/>
            <person name="Chain P."/>
            <person name="Schmutz J."/>
            <person name="Larimer F."/>
            <person name="Land M."/>
            <person name="Lykidis A."/>
            <person name="Richardson P."/>
        </authorList>
    </citation>
    <scope>NUCLEOTIDE SEQUENCE</scope>
    <source>
        <strain evidence="10">YX</strain>
    </source>
</reference>
<dbReference type="AlphaFoldDB" id="Q47MR3"/>
<dbReference type="STRING" id="269800.Tfu_2224"/>
<dbReference type="GO" id="GO:0015420">
    <property type="term" value="F:ABC-type vitamin B12 transporter activity"/>
    <property type="evidence" value="ECO:0007669"/>
    <property type="project" value="UniProtKB-UniRule"/>
</dbReference>
<dbReference type="KEGG" id="tfu:Tfu_2224"/>
<dbReference type="PANTHER" id="PTHR34308">
    <property type="entry name" value="COBALAMIN BIOSYNTHESIS PROTEIN CBIB"/>
    <property type="match status" value="1"/>
</dbReference>
<keyword evidence="10" id="KW-0436">Ligase</keyword>
<dbReference type="HAMAP" id="MF_00024">
    <property type="entry name" value="CobD_CbiB"/>
    <property type="match status" value="1"/>
</dbReference>
<evidence type="ECO:0000256" key="6">
    <source>
        <dbReference type="ARBA" id="ARBA00022692"/>
    </source>
</evidence>
<feature type="transmembrane region" description="Helical" evidence="9">
    <location>
        <begin position="297"/>
        <end position="316"/>
    </location>
</feature>
<evidence type="ECO:0000256" key="8">
    <source>
        <dbReference type="ARBA" id="ARBA00023136"/>
    </source>
</evidence>
<evidence type="ECO:0000256" key="3">
    <source>
        <dbReference type="ARBA" id="ARBA00006263"/>
    </source>
</evidence>
<keyword evidence="5 9" id="KW-0169">Cobalamin biosynthesis</keyword>
<dbReference type="GO" id="GO:0016874">
    <property type="term" value="F:ligase activity"/>
    <property type="evidence" value="ECO:0007669"/>
    <property type="project" value="UniProtKB-KW"/>
</dbReference>
<comment type="subcellular location">
    <subcellularLocation>
        <location evidence="1 9">Cell membrane</location>
        <topology evidence="1 9">Multi-pass membrane protein</topology>
    </subcellularLocation>
</comment>
<evidence type="ECO:0000256" key="7">
    <source>
        <dbReference type="ARBA" id="ARBA00022989"/>
    </source>
</evidence>
<evidence type="ECO:0000256" key="5">
    <source>
        <dbReference type="ARBA" id="ARBA00022573"/>
    </source>
</evidence>
<dbReference type="Pfam" id="PF03186">
    <property type="entry name" value="CobD_Cbib"/>
    <property type="match status" value="1"/>
</dbReference>
<name>Q47MR3_THEFY</name>